<proteinExistence type="predicted"/>
<dbReference type="AlphaFoldDB" id="A0A4R0S6F5"/>
<gene>
    <name evidence="1" type="ORF">MCC10002_0678</name>
</gene>
<organism evidence="1 2">
    <name type="scientific">Bifidobacterium longum subsp. longum</name>
    <dbReference type="NCBI Taxonomy" id="1679"/>
    <lineage>
        <taxon>Bacteria</taxon>
        <taxon>Bacillati</taxon>
        <taxon>Actinomycetota</taxon>
        <taxon>Actinomycetes</taxon>
        <taxon>Bifidobacteriales</taxon>
        <taxon>Bifidobacteriaceae</taxon>
        <taxon>Bifidobacterium</taxon>
    </lineage>
</organism>
<accession>A0A4R0S6F5</accession>
<dbReference type="Proteomes" id="UP000293701">
    <property type="component" value="Unassembled WGS sequence"/>
</dbReference>
<evidence type="ECO:0008006" key="3">
    <source>
        <dbReference type="Google" id="ProtNLM"/>
    </source>
</evidence>
<dbReference type="RefSeq" id="WP_012578104.1">
    <property type="nucleotide sequence ID" value="NZ_SHPM01000015.1"/>
</dbReference>
<comment type="caution">
    <text evidence="1">The sequence shown here is derived from an EMBL/GenBank/DDBJ whole genome shotgun (WGS) entry which is preliminary data.</text>
</comment>
<name>A0A4R0S6F5_BIFLL</name>
<protein>
    <recommendedName>
        <fullName evidence="3">Tensin-4</fullName>
    </recommendedName>
</protein>
<sequence length="65" mass="7076">MPSQPTINLQITDAQGHVLGEIEYLTVPTRTTPDGHIIVDDLTPVITASAQAFTDTWQRLCEGTP</sequence>
<dbReference type="EMBL" id="SHPM01000015">
    <property type="protein sequence ID" value="TCD74962.1"/>
    <property type="molecule type" value="Genomic_DNA"/>
</dbReference>
<reference evidence="1 2" key="1">
    <citation type="journal article" date="2018" name="Sci. Rep.">
        <title>Genomic diversity and distribution of Bifidobacterium longum subsp. longum across the human lifespan.</title>
        <authorList>
            <person name="Odamaki T."/>
            <person name="Bottacini F."/>
            <person name="Kato K."/>
            <person name="Mitsuyama E."/>
            <person name="Yoshida K."/>
            <person name="Horigome A."/>
            <person name="Xiao J.Z."/>
            <person name="van Sinderen D."/>
        </authorList>
    </citation>
    <scope>NUCLEOTIDE SEQUENCE [LARGE SCALE GENOMIC DNA]</scope>
    <source>
        <strain evidence="1 2">MCC10002</strain>
    </source>
</reference>
<evidence type="ECO:0000313" key="1">
    <source>
        <dbReference type="EMBL" id="TCD74962.1"/>
    </source>
</evidence>
<evidence type="ECO:0000313" key="2">
    <source>
        <dbReference type="Proteomes" id="UP000293701"/>
    </source>
</evidence>